<feature type="transmembrane region" description="Helical" evidence="9">
    <location>
        <begin position="232"/>
        <end position="254"/>
    </location>
</feature>
<evidence type="ECO:0000256" key="6">
    <source>
        <dbReference type="ARBA" id="ARBA00022989"/>
    </source>
</evidence>
<protein>
    <submittedName>
        <fullName evidence="10">Branched-chain amino acid ABC transporter permease</fullName>
    </submittedName>
</protein>
<keyword evidence="4 9" id="KW-0812">Transmembrane</keyword>
<dbReference type="GO" id="GO:0022857">
    <property type="term" value="F:transmembrane transporter activity"/>
    <property type="evidence" value="ECO:0007669"/>
    <property type="project" value="InterPro"/>
</dbReference>
<dbReference type="PANTHER" id="PTHR11795:SF442">
    <property type="entry name" value="ABC TRANSPORTER ATP-BINDING PROTEIN"/>
    <property type="match status" value="1"/>
</dbReference>
<evidence type="ECO:0000313" key="11">
    <source>
        <dbReference type="Proteomes" id="UP000598467"/>
    </source>
</evidence>
<proteinExistence type="inferred from homology"/>
<dbReference type="InterPro" id="IPR052157">
    <property type="entry name" value="BCAA_transport_permease"/>
</dbReference>
<dbReference type="Proteomes" id="UP000598467">
    <property type="component" value="Unassembled WGS sequence"/>
</dbReference>
<gene>
    <name evidence="10" type="ORF">HK439_19765</name>
</gene>
<comment type="caution">
    <text evidence="10">The sequence shown here is derived from an EMBL/GenBank/DDBJ whole genome shotgun (WGS) entry which is preliminary data.</text>
</comment>
<evidence type="ECO:0000256" key="1">
    <source>
        <dbReference type="ARBA" id="ARBA00004651"/>
    </source>
</evidence>
<comment type="subcellular location">
    <subcellularLocation>
        <location evidence="1">Cell membrane</location>
        <topology evidence="1">Multi-pass membrane protein</topology>
    </subcellularLocation>
</comment>
<accession>A0A926P1X6</accession>
<dbReference type="GO" id="GO:0005886">
    <property type="term" value="C:plasma membrane"/>
    <property type="evidence" value="ECO:0007669"/>
    <property type="project" value="UniProtKB-SubCell"/>
</dbReference>
<dbReference type="GO" id="GO:0006865">
    <property type="term" value="P:amino acid transport"/>
    <property type="evidence" value="ECO:0007669"/>
    <property type="project" value="UniProtKB-KW"/>
</dbReference>
<evidence type="ECO:0000256" key="9">
    <source>
        <dbReference type="SAM" id="Phobius"/>
    </source>
</evidence>
<evidence type="ECO:0000256" key="8">
    <source>
        <dbReference type="ARBA" id="ARBA00037998"/>
    </source>
</evidence>
<comment type="similarity">
    <text evidence="8">Belongs to the binding-protein-dependent transport system permease family. LivHM subfamily.</text>
</comment>
<dbReference type="CDD" id="cd06582">
    <property type="entry name" value="TM_PBP1_LivH_like"/>
    <property type="match status" value="1"/>
</dbReference>
<evidence type="ECO:0000256" key="7">
    <source>
        <dbReference type="ARBA" id="ARBA00023136"/>
    </source>
</evidence>
<feature type="transmembrane region" description="Helical" evidence="9">
    <location>
        <begin position="96"/>
        <end position="119"/>
    </location>
</feature>
<evidence type="ECO:0000313" key="10">
    <source>
        <dbReference type="EMBL" id="MBD1548506.1"/>
    </source>
</evidence>
<feature type="transmembrane region" description="Helical" evidence="9">
    <location>
        <begin position="131"/>
        <end position="150"/>
    </location>
</feature>
<dbReference type="AlphaFoldDB" id="A0A926P1X6"/>
<evidence type="ECO:0000256" key="4">
    <source>
        <dbReference type="ARBA" id="ARBA00022692"/>
    </source>
</evidence>
<keyword evidence="6 9" id="KW-1133">Transmembrane helix</keyword>
<keyword evidence="5" id="KW-0029">Amino-acid transport</keyword>
<feature type="transmembrane region" description="Helical" evidence="9">
    <location>
        <begin position="72"/>
        <end position="90"/>
    </location>
</feature>
<name>A0A926P1X6_9HYPH</name>
<keyword evidence="3" id="KW-1003">Cell membrane</keyword>
<dbReference type="Pfam" id="PF02653">
    <property type="entry name" value="BPD_transp_2"/>
    <property type="match status" value="1"/>
</dbReference>
<feature type="transmembrane region" description="Helical" evidence="9">
    <location>
        <begin position="266"/>
        <end position="294"/>
    </location>
</feature>
<keyword evidence="2" id="KW-0813">Transport</keyword>
<feature type="transmembrane region" description="Helical" evidence="9">
    <location>
        <begin position="186"/>
        <end position="206"/>
    </location>
</feature>
<sequence>MTRRQALGVVVLVVAAVFVWMVFAQWPDWLKAVLISKKAFLSAILNGLTLAGLYFLVASGFTLVFGLMRNVNLAHGSLYLLGAYIGYEFAEWTGYWLIGVAAGFLVLAVVGLVMQITVFRRLEGQDLRQTLVTIGISVVAADLMLAYWGGTTYQILTPRWLSGAIKLPVVTAVRSNGTEVFLVYPFYRLIVLFSAIVIGIGLWLLINRTRIGSMIRAGVDDRDMLAASGVNVHFVFAIVFALGAGLAGLAGVVGGSALSVAPGEDIRYLLASLVVVIVGGMGSIVGAAIGALIIGLAEQIGLVYFPTYGVVLTFVIMVITLAIRPQGIMGRSL</sequence>
<dbReference type="EMBL" id="JABFCZ010000023">
    <property type="protein sequence ID" value="MBD1548506.1"/>
    <property type="molecule type" value="Genomic_DNA"/>
</dbReference>
<organism evidence="10 11">
    <name type="scientific">Roseibium aggregatum</name>
    <dbReference type="NCBI Taxonomy" id="187304"/>
    <lineage>
        <taxon>Bacteria</taxon>
        <taxon>Pseudomonadati</taxon>
        <taxon>Pseudomonadota</taxon>
        <taxon>Alphaproteobacteria</taxon>
        <taxon>Hyphomicrobiales</taxon>
        <taxon>Stappiaceae</taxon>
        <taxon>Roseibium</taxon>
    </lineage>
</organism>
<reference evidence="10" key="1">
    <citation type="submission" date="2020-05" db="EMBL/GenBank/DDBJ databases">
        <title>Identification of trans-AT polyketide cluster in two marine bacteria, producers of a novel glutaramide-containing polyketide sesbanimide D and analogs.</title>
        <authorList>
            <person name="Kacar D."/>
            <person name="Rodriguez P."/>
            <person name="Canedo L."/>
            <person name="Gonzalez E."/>
            <person name="Galan B."/>
            <person name="De La Calle F."/>
            <person name="Garcia J.L."/>
        </authorList>
    </citation>
    <scope>NUCLEOTIDE SEQUENCE</scope>
    <source>
        <strain evidence="10">PHM038</strain>
    </source>
</reference>
<keyword evidence="7 9" id="KW-0472">Membrane</keyword>
<dbReference type="PANTHER" id="PTHR11795">
    <property type="entry name" value="BRANCHED-CHAIN AMINO ACID TRANSPORT SYSTEM PERMEASE PROTEIN LIVH"/>
    <property type="match status" value="1"/>
</dbReference>
<feature type="transmembrane region" description="Helical" evidence="9">
    <location>
        <begin position="301"/>
        <end position="323"/>
    </location>
</feature>
<feature type="transmembrane region" description="Helical" evidence="9">
    <location>
        <begin position="40"/>
        <end position="65"/>
    </location>
</feature>
<evidence type="ECO:0000256" key="3">
    <source>
        <dbReference type="ARBA" id="ARBA00022475"/>
    </source>
</evidence>
<evidence type="ECO:0000256" key="2">
    <source>
        <dbReference type="ARBA" id="ARBA00022448"/>
    </source>
</evidence>
<dbReference type="InterPro" id="IPR001851">
    <property type="entry name" value="ABC_transp_permease"/>
</dbReference>
<evidence type="ECO:0000256" key="5">
    <source>
        <dbReference type="ARBA" id="ARBA00022970"/>
    </source>
</evidence>